<dbReference type="AlphaFoldDB" id="A0A0R2JJ48"/>
<name>A0A0R2JJ48_9LACO</name>
<comment type="caution">
    <text evidence="1">The sequence shown here is derived from an EMBL/GenBank/DDBJ whole genome shotgun (WGS) entry which is preliminary data.</text>
</comment>
<dbReference type="InterPro" id="IPR022345">
    <property type="entry name" value="Phage_69_Orf23_MTP"/>
</dbReference>
<accession>A0A0R2JJ48</accession>
<dbReference type="PRINTS" id="PR01997">
    <property type="entry name" value="MTP2FAMILY"/>
</dbReference>
<dbReference type="Pfam" id="PF06199">
    <property type="entry name" value="Phage_tail_2"/>
    <property type="match status" value="1"/>
</dbReference>
<dbReference type="EMBL" id="JQCD01000022">
    <property type="protein sequence ID" value="KRN77265.1"/>
    <property type="molecule type" value="Genomic_DNA"/>
</dbReference>
<evidence type="ECO:0008006" key="3">
    <source>
        <dbReference type="Google" id="ProtNLM"/>
    </source>
</evidence>
<dbReference type="PATRIC" id="fig|1620.3.peg.57"/>
<dbReference type="RefSeq" id="WP_057787139.1">
    <property type="nucleotide sequence ID" value="NZ_JQCD01000022.1"/>
</dbReference>
<reference evidence="1 2" key="1">
    <citation type="journal article" date="2015" name="Genome Announc.">
        <title>Expanding the biotechnology potential of lactobacilli through comparative genomics of 213 strains and associated genera.</title>
        <authorList>
            <person name="Sun Z."/>
            <person name="Harris H.M."/>
            <person name="McCann A."/>
            <person name="Guo C."/>
            <person name="Argimon S."/>
            <person name="Zhang W."/>
            <person name="Yang X."/>
            <person name="Jeffery I.B."/>
            <person name="Cooney J.C."/>
            <person name="Kagawa T.F."/>
            <person name="Liu W."/>
            <person name="Song Y."/>
            <person name="Salvetti E."/>
            <person name="Wrobel A."/>
            <person name="Rasinkangas P."/>
            <person name="Parkhill J."/>
            <person name="Rea M.C."/>
            <person name="O'Sullivan O."/>
            <person name="Ritari J."/>
            <person name="Douillard F.P."/>
            <person name="Paul Ross R."/>
            <person name="Yang R."/>
            <person name="Briner A.E."/>
            <person name="Felis G.E."/>
            <person name="de Vos W.M."/>
            <person name="Barrangou R."/>
            <person name="Klaenhammer T.R."/>
            <person name="Caufield P.W."/>
            <person name="Cui Y."/>
            <person name="Zhang H."/>
            <person name="O'Toole P.W."/>
        </authorList>
    </citation>
    <scope>NUCLEOTIDE SEQUENCE [LARGE SCALE GENOMIC DNA]</scope>
    <source>
        <strain evidence="1 2">DSM 20014</strain>
    </source>
</reference>
<dbReference type="Proteomes" id="UP000051673">
    <property type="component" value="Unassembled WGS sequence"/>
</dbReference>
<dbReference type="NCBIfam" id="TIGR02126">
    <property type="entry name" value="phgtail_TP901_1"/>
    <property type="match status" value="1"/>
</dbReference>
<gene>
    <name evidence="1" type="ORF">IV67_GL000054</name>
</gene>
<dbReference type="STRING" id="1620.IV67_GL000054"/>
<keyword evidence="2" id="KW-1185">Reference proteome</keyword>
<sequence length="171" mass="18710">MAEEMATAINGANKVLFARRLSDGKNMDGTRISLQTTHSIEISSDDNTTETKDGNITVAGNPEVELSLEFLGSDDPVVALLEDASINHDVFEFWEVNFEKPETDGKYPAKYMQAVVTKFSSDSDADDFNKVKVELKVNGQPKKGSATVDKKTIGDLQYAFKDIPKATTPAE</sequence>
<evidence type="ECO:0000313" key="2">
    <source>
        <dbReference type="Proteomes" id="UP000051673"/>
    </source>
</evidence>
<dbReference type="InterPro" id="IPR011855">
    <property type="entry name" value="Phgtail_TP901_1"/>
</dbReference>
<organism evidence="1 2">
    <name type="scientific">Weissella minor</name>
    <dbReference type="NCBI Taxonomy" id="1620"/>
    <lineage>
        <taxon>Bacteria</taxon>
        <taxon>Bacillati</taxon>
        <taxon>Bacillota</taxon>
        <taxon>Bacilli</taxon>
        <taxon>Lactobacillales</taxon>
        <taxon>Lactobacillaceae</taxon>
        <taxon>Weissella</taxon>
    </lineage>
</organism>
<evidence type="ECO:0000313" key="1">
    <source>
        <dbReference type="EMBL" id="KRN77265.1"/>
    </source>
</evidence>
<proteinExistence type="predicted"/>
<protein>
    <recommendedName>
        <fullName evidence="3">Phage major tail protein, TP901-1 family</fullName>
    </recommendedName>
</protein>